<dbReference type="PANTHER" id="PTHR42932:SF3">
    <property type="entry name" value="DNA PROTECTION DURING STARVATION PROTEIN"/>
    <property type="match status" value="1"/>
</dbReference>
<dbReference type="EMBL" id="JBAGLP010000120">
    <property type="protein sequence ID" value="MEG3616597.1"/>
    <property type="molecule type" value="Genomic_DNA"/>
</dbReference>
<comment type="caution">
    <text evidence="4">The sequence shown here is derived from an EMBL/GenBank/DDBJ whole genome shotgun (WGS) entry which is preliminary data.</text>
</comment>
<dbReference type="PRINTS" id="PR01346">
    <property type="entry name" value="HELNAPAPROT"/>
</dbReference>
<dbReference type="InterPro" id="IPR023188">
    <property type="entry name" value="DPS_DNA-bd_CS"/>
</dbReference>
<proteinExistence type="inferred from homology"/>
<organism evidence="4 5">
    <name type="scientific">Isoptericola haloaureus</name>
    <dbReference type="NCBI Taxonomy" id="1542902"/>
    <lineage>
        <taxon>Bacteria</taxon>
        <taxon>Bacillati</taxon>
        <taxon>Actinomycetota</taxon>
        <taxon>Actinomycetes</taxon>
        <taxon>Micrococcales</taxon>
        <taxon>Promicromonosporaceae</taxon>
        <taxon>Isoptericola</taxon>
    </lineage>
</organism>
<evidence type="ECO:0000259" key="3">
    <source>
        <dbReference type="Pfam" id="PF00210"/>
    </source>
</evidence>
<dbReference type="Pfam" id="PF00210">
    <property type="entry name" value="Ferritin"/>
    <property type="match status" value="1"/>
</dbReference>
<dbReference type="PANTHER" id="PTHR42932">
    <property type="entry name" value="GENERAL STRESS PROTEIN 20U"/>
    <property type="match status" value="1"/>
</dbReference>
<feature type="domain" description="Ferritin/DPS" evidence="3">
    <location>
        <begin position="25"/>
        <end position="164"/>
    </location>
</feature>
<dbReference type="InterPro" id="IPR002177">
    <property type="entry name" value="DPS_DNA-bd"/>
</dbReference>
<dbReference type="RefSeq" id="WP_278234773.1">
    <property type="nucleotide sequence ID" value="NZ_JBAGLP010000120.1"/>
</dbReference>
<dbReference type="PIRSF" id="PIRSF005900">
    <property type="entry name" value="Dps"/>
    <property type="match status" value="1"/>
</dbReference>
<name>A0ABU7ZBZ0_9MICO</name>
<comment type="similarity">
    <text evidence="1 2">Belongs to the Dps family.</text>
</comment>
<reference evidence="4" key="1">
    <citation type="journal article" date="2024" name="Antonie Van Leeuwenhoek">
        <title>Isoptericola haloaureus sp. nov., a dimorphic actinobacterium isolated from mangrove sediments of southeast India, implicating biosaline agricultural significance through nitrogen fixation and salt tolerance genes.</title>
        <authorList>
            <person name="Prathaban M."/>
            <person name="Prathiviraj R."/>
            <person name="Ravichandran M."/>
            <person name="Natarajan S.D."/>
            <person name="Sobanaa M."/>
            <person name="Hari Krishna Kumar S."/>
            <person name="Chandrasekar V."/>
            <person name="Selvin J."/>
        </authorList>
    </citation>
    <scope>NUCLEOTIDE SEQUENCE</scope>
    <source>
        <strain evidence="4">MP1014</strain>
    </source>
</reference>
<dbReference type="InterPro" id="IPR008331">
    <property type="entry name" value="Ferritin_DPS_dom"/>
</dbReference>
<dbReference type="PROSITE" id="PS00818">
    <property type="entry name" value="DPS_1"/>
    <property type="match status" value="1"/>
</dbReference>
<protein>
    <submittedName>
        <fullName evidence="4">DNA starvation/stationary phase protection protein</fullName>
    </submittedName>
</protein>
<evidence type="ECO:0000313" key="5">
    <source>
        <dbReference type="Proteomes" id="UP001310387"/>
    </source>
</evidence>
<accession>A0ABU7ZBZ0</accession>
<keyword evidence="5" id="KW-1185">Reference proteome</keyword>
<evidence type="ECO:0000256" key="1">
    <source>
        <dbReference type="ARBA" id="ARBA00009497"/>
    </source>
</evidence>
<evidence type="ECO:0000256" key="2">
    <source>
        <dbReference type="RuleBase" id="RU003875"/>
    </source>
</evidence>
<dbReference type="InterPro" id="IPR012347">
    <property type="entry name" value="Ferritin-like"/>
</dbReference>
<sequence length="192" mass="20863">MADGTHQPTYTVPSMTAEDGARVAEILQDRLNSLTDLHLTLKHVHWNVVGPHFIAVHEMLDPQVDAVRLMADDVAERIATLGGVPQGTPGALVAHRTWEDYHLGRATTIEHLGALDEVYQGVIAAHRQAAETTAELDDVTNDLLIGNLRDLEQFHWFVRAHLETAGGELSTAGATSEIAAARQAREAERDAG</sequence>
<dbReference type="Gene3D" id="1.20.1260.10">
    <property type="match status" value="1"/>
</dbReference>
<reference evidence="4" key="2">
    <citation type="submission" date="2024-02" db="EMBL/GenBank/DDBJ databases">
        <authorList>
            <person name="Prathaban M."/>
            <person name="Mythili R."/>
            <person name="Sharmila Devi N."/>
            <person name="Sobanaa M."/>
            <person name="Prathiviraj R."/>
            <person name="Selvin J."/>
        </authorList>
    </citation>
    <scope>NUCLEOTIDE SEQUENCE</scope>
    <source>
        <strain evidence="4">MP1014</strain>
    </source>
</reference>
<dbReference type="CDD" id="cd01043">
    <property type="entry name" value="DPS"/>
    <property type="match status" value="1"/>
</dbReference>
<dbReference type="InterPro" id="IPR009078">
    <property type="entry name" value="Ferritin-like_SF"/>
</dbReference>
<dbReference type="SUPFAM" id="SSF47240">
    <property type="entry name" value="Ferritin-like"/>
    <property type="match status" value="1"/>
</dbReference>
<dbReference type="Proteomes" id="UP001310387">
    <property type="component" value="Unassembled WGS sequence"/>
</dbReference>
<gene>
    <name evidence="4" type="ORF">V5O49_15825</name>
</gene>
<evidence type="ECO:0000313" key="4">
    <source>
        <dbReference type="EMBL" id="MEG3616597.1"/>
    </source>
</evidence>